<evidence type="ECO:0000313" key="2">
    <source>
        <dbReference type="Proteomes" id="UP000023152"/>
    </source>
</evidence>
<dbReference type="AlphaFoldDB" id="X6LH52"/>
<evidence type="ECO:0000313" key="1">
    <source>
        <dbReference type="EMBL" id="ETO00432.1"/>
    </source>
</evidence>
<dbReference type="Proteomes" id="UP000023152">
    <property type="component" value="Unassembled WGS sequence"/>
</dbReference>
<name>X6LH52_RETFI</name>
<dbReference type="EMBL" id="ASPP01041073">
    <property type="protein sequence ID" value="ETO00432.1"/>
    <property type="molecule type" value="Genomic_DNA"/>
</dbReference>
<sequence length="355" mass="42110">MLSHKEWADPQLCNQCNQKCSIYGREEVCNAKGKLGISRKLLEKHKTLLFQLFEWIMPMALIEVDILNGFAGNYSFRVNKTELLFPQLQLPSVATLQMWYRGGIDDDSDDTASTSLWNTRPWQWIVPFYCFSRLKKAQQSQDETTHTQSIVLLNAWAATKGQQQLLDSLWIRLPKFWQIILLRVYRDVYWEIVFNMMTSFEMESEVDDARYKRDESRRWNWDIMQMLIEFAGDESYQEDMFYCGRLLDSQHVLQEMKSIALTSHPTHRTSAFRVNPEVLNGWILYFVNHRFFLSLSVLFERQNYKKIKIKIKRMYKYGPTFVNGMKDIWLKKNASIETFFQSSLGDLTKGKKKNK</sequence>
<proteinExistence type="predicted"/>
<gene>
    <name evidence="1" type="ORF">RFI_37012</name>
</gene>
<protein>
    <submittedName>
        <fullName evidence="1">Uncharacterized protein</fullName>
    </submittedName>
</protein>
<organism evidence="1 2">
    <name type="scientific">Reticulomyxa filosa</name>
    <dbReference type="NCBI Taxonomy" id="46433"/>
    <lineage>
        <taxon>Eukaryota</taxon>
        <taxon>Sar</taxon>
        <taxon>Rhizaria</taxon>
        <taxon>Retaria</taxon>
        <taxon>Foraminifera</taxon>
        <taxon>Monothalamids</taxon>
        <taxon>Reticulomyxidae</taxon>
        <taxon>Reticulomyxa</taxon>
    </lineage>
</organism>
<reference evidence="1 2" key="1">
    <citation type="journal article" date="2013" name="Curr. Biol.">
        <title>The Genome of the Foraminiferan Reticulomyxa filosa.</title>
        <authorList>
            <person name="Glockner G."/>
            <person name="Hulsmann N."/>
            <person name="Schleicher M."/>
            <person name="Noegel A.A."/>
            <person name="Eichinger L."/>
            <person name="Gallinger C."/>
            <person name="Pawlowski J."/>
            <person name="Sierra R."/>
            <person name="Euteneuer U."/>
            <person name="Pillet L."/>
            <person name="Moustafa A."/>
            <person name="Platzer M."/>
            <person name="Groth M."/>
            <person name="Szafranski K."/>
            <person name="Schliwa M."/>
        </authorList>
    </citation>
    <scope>NUCLEOTIDE SEQUENCE [LARGE SCALE GENOMIC DNA]</scope>
</reference>
<comment type="caution">
    <text evidence="1">The sequence shown here is derived from an EMBL/GenBank/DDBJ whole genome shotgun (WGS) entry which is preliminary data.</text>
</comment>
<keyword evidence="2" id="KW-1185">Reference proteome</keyword>
<accession>X6LH52</accession>